<keyword evidence="1" id="KW-1133">Transmembrane helix</keyword>
<comment type="caution">
    <text evidence="2">The sequence shown here is derived from an EMBL/GenBank/DDBJ whole genome shotgun (WGS) entry which is preliminary data.</text>
</comment>
<keyword evidence="1" id="KW-0472">Membrane</keyword>
<keyword evidence="3" id="KW-1185">Reference proteome</keyword>
<accession>A0A5M9JP49</accession>
<sequence>MSASQSISQSNRLDHSKINQLINQFLILSFINFWISILILVLSKALSTLPFLTQPYLITQPHLTFNTNNLFLFTRTTPCRAFQFSLNQHFEIEKHSKLFSGEPHELMIIA</sequence>
<organism evidence="2 3">
    <name type="scientific">Monilinia fructicola</name>
    <name type="common">Brown rot fungus</name>
    <name type="synonym">Ciboria fructicola</name>
    <dbReference type="NCBI Taxonomy" id="38448"/>
    <lineage>
        <taxon>Eukaryota</taxon>
        <taxon>Fungi</taxon>
        <taxon>Dikarya</taxon>
        <taxon>Ascomycota</taxon>
        <taxon>Pezizomycotina</taxon>
        <taxon>Leotiomycetes</taxon>
        <taxon>Helotiales</taxon>
        <taxon>Sclerotiniaceae</taxon>
        <taxon>Monilinia</taxon>
    </lineage>
</organism>
<evidence type="ECO:0000256" key="1">
    <source>
        <dbReference type="SAM" id="Phobius"/>
    </source>
</evidence>
<dbReference type="Proteomes" id="UP000322873">
    <property type="component" value="Unassembled WGS sequence"/>
</dbReference>
<feature type="transmembrane region" description="Helical" evidence="1">
    <location>
        <begin position="21"/>
        <end position="42"/>
    </location>
</feature>
<dbReference type="EMBL" id="VICG01000006">
    <property type="protein sequence ID" value="KAA8571288.1"/>
    <property type="molecule type" value="Genomic_DNA"/>
</dbReference>
<reference evidence="2 3" key="1">
    <citation type="submission" date="2019-06" db="EMBL/GenBank/DDBJ databases">
        <title>Genome Sequence of the Brown Rot Fungal Pathogen Monilinia fructicola.</title>
        <authorList>
            <person name="De Miccolis Angelini R.M."/>
            <person name="Landi L."/>
            <person name="Abate D."/>
            <person name="Pollastro S."/>
            <person name="Romanazzi G."/>
            <person name="Faretra F."/>
        </authorList>
    </citation>
    <scope>NUCLEOTIDE SEQUENCE [LARGE SCALE GENOMIC DNA]</scope>
    <source>
        <strain evidence="2 3">Mfrc123</strain>
    </source>
</reference>
<evidence type="ECO:0000313" key="3">
    <source>
        <dbReference type="Proteomes" id="UP000322873"/>
    </source>
</evidence>
<gene>
    <name evidence="2" type="ORF">EYC84_000611</name>
</gene>
<name>A0A5M9JP49_MONFR</name>
<proteinExistence type="predicted"/>
<dbReference type="AlphaFoldDB" id="A0A5M9JP49"/>
<protein>
    <recommendedName>
        <fullName evidence="4">Transmembrane protein</fullName>
    </recommendedName>
</protein>
<keyword evidence="1" id="KW-0812">Transmembrane</keyword>
<evidence type="ECO:0000313" key="2">
    <source>
        <dbReference type="EMBL" id="KAA8571288.1"/>
    </source>
</evidence>
<evidence type="ECO:0008006" key="4">
    <source>
        <dbReference type="Google" id="ProtNLM"/>
    </source>
</evidence>